<dbReference type="InterPro" id="IPR043130">
    <property type="entry name" value="CDP-OH_PTrfase_TM_dom"/>
</dbReference>
<dbReference type="EMBL" id="SNRY01000023">
    <property type="protein sequence ID" value="KAA6350748.1"/>
    <property type="molecule type" value="Genomic_DNA"/>
</dbReference>
<dbReference type="GO" id="GO:0016020">
    <property type="term" value="C:membrane"/>
    <property type="evidence" value="ECO:0007669"/>
    <property type="project" value="InterPro"/>
</dbReference>
<comment type="caution">
    <text evidence="2">The sequence shown here is derived from an EMBL/GenBank/DDBJ whole genome shotgun (WGS) entry which is preliminary data.</text>
</comment>
<protein>
    <recommendedName>
        <fullName evidence="3">CDP-alcohol phosphatidyltransferase</fullName>
    </recommendedName>
</protein>
<organism evidence="2">
    <name type="scientific">termite gut metagenome</name>
    <dbReference type="NCBI Taxonomy" id="433724"/>
    <lineage>
        <taxon>unclassified sequences</taxon>
        <taxon>metagenomes</taxon>
        <taxon>organismal metagenomes</taxon>
    </lineage>
</organism>
<accession>A0A5J4SXX8</accession>
<feature type="transmembrane region" description="Helical" evidence="1">
    <location>
        <begin position="38"/>
        <end position="63"/>
    </location>
</feature>
<feature type="transmembrane region" description="Helical" evidence="1">
    <location>
        <begin position="69"/>
        <end position="85"/>
    </location>
</feature>
<keyword evidence="1" id="KW-0472">Membrane</keyword>
<evidence type="ECO:0000313" key="2">
    <source>
        <dbReference type="EMBL" id="KAA6350748.1"/>
    </source>
</evidence>
<dbReference type="InterPro" id="IPR000462">
    <property type="entry name" value="CDP-OH_P_trans"/>
</dbReference>
<dbReference type="GO" id="GO:0008654">
    <property type="term" value="P:phospholipid biosynthetic process"/>
    <property type="evidence" value="ECO:0007669"/>
    <property type="project" value="InterPro"/>
</dbReference>
<name>A0A5J4SXX8_9ZZZZ</name>
<dbReference type="GO" id="GO:0016780">
    <property type="term" value="F:phosphotransferase activity, for other substituted phosphate groups"/>
    <property type="evidence" value="ECO:0007669"/>
    <property type="project" value="InterPro"/>
</dbReference>
<feature type="transmembrane region" description="Helical" evidence="1">
    <location>
        <begin position="269"/>
        <end position="288"/>
    </location>
</feature>
<dbReference type="Gene3D" id="1.20.120.1760">
    <property type="match status" value="1"/>
</dbReference>
<gene>
    <name evidence="2" type="ORF">EZS27_001852</name>
</gene>
<sequence>MSEKKPRPSLESTLKSVDTEEIIDLIFYRPVGYCWALLFYKFGIIPNVVTIASIFLGVAAGIMFYFDDLLYNVIGMLLLIWANMYDSADGQLARISDKKSEIGRALDGIAGDIWFFSIYLALCLRLNDEWSYPIWIIAAISGFFHGRQAAMADYYRNVHLFFLKGKSGSELDNSKQQYAQSRSLSWKDNLVPKLYHYFYGDYTAVQERLSPKFQRFLALLCKCYGEKVPQTLADDFRQASKPLMKYANMLSFNTRVFVLFITLFVGRPWIYFVFELTILNGLLIYMIYRHEVLSNRFYLQLKRQFGCEK</sequence>
<proteinExistence type="predicted"/>
<feature type="transmembrane region" description="Helical" evidence="1">
    <location>
        <begin position="246"/>
        <end position="263"/>
    </location>
</feature>
<evidence type="ECO:0008006" key="3">
    <source>
        <dbReference type="Google" id="ProtNLM"/>
    </source>
</evidence>
<keyword evidence="1" id="KW-0812">Transmembrane</keyword>
<dbReference type="Pfam" id="PF01066">
    <property type="entry name" value="CDP-OH_P_transf"/>
    <property type="match status" value="1"/>
</dbReference>
<reference evidence="2" key="1">
    <citation type="submission" date="2019-03" db="EMBL/GenBank/DDBJ databases">
        <title>Single cell metagenomics reveals metabolic interactions within the superorganism composed of flagellate Streblomastix strix and complex community of Bacteroidetes bacteria on its surface.</title>
        <authorList>
            <person name="Treitli S.C."/>
            <person name="Kolisko M."/>
            <person name="Husnik F."/>
            <person name="Keeling P."/>
            <person name="Hampl V."/>
        </authorList>
    </citation>
    <scope>NUCLEOTIDE SEQUENCE</scope>
    <source>
        <strain evidence="2">STM</strain>
    </source>
</reference>
<evidence type="ECO:0000256" key="1">
    <source>
        <dbReference type="SAM" id="Phobius"/>
    </source>
</evidence>
<keyword evidence="1" id="KW-1133">Transmembrane helix</keyword>
<dbReference type="AlphaFoldDB" id="A0A5J4SXX8"/>